<evidence type="ECO:0000313" key="1">
    <source>
        <dbReference type="EMBL" id="EEO39754.2"/>
    </source>
</evidence>
<dbReference type="Pfam" id="PF20390">
    <property type="entry name" value="DUF6685"/>
    <property type="match status" value="1"/>
</dbReference>
<comment type="caution">
    <text evidence="1">The sequence shown here is derived from an EMBL/GenBank/DDBJ whole genome shotgun (WGS) entry which is preliminary data.</text>
</comment>
<dbReference type="RefSeq" id="WP_045121531.1">
    <property type="nucleotide sequence ID" value="NZ_KQ235735.1"/>
</dbReference>
<dbReference type="InterPro" id="IPR046507">
    <property type="entry name" value="DUF6685"/>
</dbReference>
<organism evidence="1 2">
    <name type="scientific">Fusobacterium vincentii 4_1_13</name>
    <dbReference type="NCBI Taxonomy" id="469606"/>
    <lineage>
        <taxon>Bacteria</taxon>
        <taxon>Fusobacteriati</taxon>
        <taxon>Fusobacteriota</taxon>
        <taxon>Fusobacteriia</taxon>
        <taxon>Fusobacteriales</taxon>
        <taxon>Fusobacteriaceae</taxon>
        <taxon>Fusobacterium</taxon>
    </lineage>
</organism>
<gene>
    <name evidence="1" type="ORF">FSCG_00467</name>
</gene>
<protein>
    <submittedName>
        <fullName evidence="1">Uncharacterized protein</fullName>
    </submittedName>
</protein>
<reference evidence="1 2" key="1">
    <citation type="submission" date="2011-10" db="EMBL/GenBank/DDBJ databases">
        <title>The Genome Sequence of Fusobacterium sp. 4_1_13.</title>
        <authorList>
            <consortium name="The Broad Institute Genome Sequencing Platform"/>
            <person name="Earl A."/>
            <person name="Ward D."/>
            <person name="Feldgarden M."/>
            <person name="Gevers D."/>
            <person name="Strauss J."/>
            <person name="Ambrose C."/>
            <person name="Allen-Vercoe E."/>
            <person name="Young S.K."/>
            <person name="Zeng Q."/>
            <person name="Gargeya S."/>
            <person name="Fitzgerald M."/>
            <person name="Haas B."/>
            <person name="Abouelleil A."/>
            <person name="Alvarado L."/>
            <person name="Arachchi H.M."/>
            <person name="Berlin A."/>
            <person name="Brown A."/>
            <person name="Chapman S.B."/>
            <person name="Chen Z."/>
            <person name="Dunbar C."/>
            <person name="Freedman E."/>
            <person name="Gearin G."/>
            <person name="Goldberg J."/>
            <person name="Griggs A."/>
            <person name="Gujja S."/>
            <person name="Heiman D."/>
            <person name="Howarth C."/>
            <person name="Larson L."/>
            <person name="Lui A."/>
            <person name="MacDonald P.J."/>
            <person name="Montmayeur A."/>
            <person name="Murphy C."/>
            <person name="Neiman D."/>
            <person name="Pearson M."/>
            <person name="Priest M."/>
            <person name="Roberts A."/>
            <person name="Saif S."/>
            <person name="Shea T."/>
            <person name="Shenoy N."/>
            <person name="Sisk P."/>
            <person name="Stolte C."/>
            <person name="Sykes S."/>
            <person name="Wortman J."/>
            <person name="Nusbaum C."/>
            <person name="Birren B."/>
        </authorList>
    </citation>
    <scope>NUCLEOTIDE SEQUENCE [LARGE SCALE GENOMIC DNA]</scope>
    <source>
        <strain evidence="1 2">4_1_13</strain>
    </source>
</reference>
<name>A0A0M1VT68_FUSVC</name>
<proteinExistence type="predicted"/>
<accession>A0A0M1VT68</accession>
<dbReference type="AlphaFoldDB" id="A0A0M1VT68"/>
<evidence type="ECO:0000313" key="2">
    <source>
        <dbReference type="Proteomes" id="UP000004925"/>
    </source>
</evidence>
<sequence>MINTLCIYHTSEIKIKNFIKKFFNLFRKLPIELVDYIENNDNLKYKNIDKFKINNCGYQIYLWDFLDHRWKYNFKHSFKKKFYIKKNIGKIKCDIQEIDNLINSKSNLGNFKNLDEVVIKNSDELISSLTEENLIKNIKHKESKIFHTNNEFLTFTAYNNKLTWNNNGGSHHFMAARYIAQKLNKKIKIEATLEIQYLNSKFIINLFEKYSIFLINHIKNEDNYSNREIIDNDPLINEFKKMKIEYRKCFDKENKEDFIFLFLKNNDKKEKKIINLLNQNNYINVKNYFTEYLKEQEKNLYRKWGN</sequence>
<dbReference type="Proteomes" id="UP000004925">
    <property type="component" value="Unassembled WGS sequence"/>
</dbReference>
<dbReference type="EMBL" id="ACDE02000013">
    <property type="protein sequence ID" value="EEO39754.2"/>
    <property type="molecule type" value="Genomic_DNA"/>
</dbReference>
<dbReference type="eggNOG" id="ENOG5032ZZM">
    <property type="taxonomic scope" value="Bacteria"/>
</dbReference>